<dbReference type="AlphaFoldDB" id="A0A318XRZ7"/>
<feature type="domain" description="DUF6329" evidence="1">
    <location>
        <begin position="60"/>
        <end position="97"/>
    </location>
</feature>
<dbReference type="EMBL" id="QKMR01000003">
    <property type="protein sequence ID" value="PYG89344.1"/>
    <property type="molecule type" value="Genomic_DNA"/>
</dbReference>
<keyword evidence="3" id="KW-1185">Reference proteome</keyword>
<evidence type="ECO:0000259" key="1">
    <source>
        <dbReference type="Pfam" id="PF19854"/>
    </source>
</evidence>
<evidence type="ECO:0000313" key="2">
    <source>
        <dbReference type="EMBL" id="PYG89344.1"/>
    </source>
</evidence>
<reference evidence="2 3" key="1">
    <citation type="submission" date="2018-06" db="EMBL/GenBank/DDBJ databases">
        <title>Genomic Encyclopedia of Type Strains, Phase I: the one thousand microbial genomes (KMG-I) project.</title>
        <authorList>
            <person name="Kyrpides N."/>
        </authorList>
    </citation>
    <scope>NUCLEOTIDE SEQUENCE [LARGE SCALE GENOMIC DNA]</scope>
    <source>
        <strain evidence="2 3">DSM 19573</strain>
    </source>
</reference>
<gene>
    <name evidence="2" type="ORF">LY28_00561</name>
</gene>
<protein>
    <recommendedName>
        <fullName evidence="1">DUF6329 domain-containing protein</fullName>
    </recommendedName>
</protein>
<evidence type="ECO:0000313" key="3">
    <source>
        <dbReference type="Proteomes" id="UP000248132"/>
    </source>
</evidence>
<accession>A0A318XRZ7</accession>
<name>A0A318XRZ7_9FIRM</name>
<organism evidence="2 3">
    <name type="scientific">Ruminiclostridium sufflavum DSM 19573</name>
    <dbReference type="NCBI Taxonomy" id="1121337"/>
    <lineage>
        <taxon>Bacteria</taxon>
        <taxon>Bacillati</taxon>
        <taxon>Bacillota</taxon>
        <taxon>Clostridia</taxon>
        <taxon>Eubacteriales</taxon>
        <taxon>Oscillospiraceae</taxon>
        <taxon>Ruminiclostridium</taxon>
    </lineage>
</organism>
<dbReference type="InterPro" id="IPR046292">
    <property type="entry name" value="DUF6329"/>
</dbReference>
<comment type="caution">
    <text evidence="2">The sequence shown here is derived from an EMBL/GenBank/DDBJ whole genome shotgun (WGS) entry which is preliminary data.</text>
</comment>
<dbReference type="Pfam" id="PF19854">
    <property type="entry name" value="DUF6329"/>
    <property type="match status" value="1"/>
</dbReference>
<sequence length="192" mass="21802">MLITNAIFERKIDALRTTPCVIEAVELMSSKAFKEFKYNLLTDRAFISDRTEDMFTDSSGRIHCLLAMDEEGGDGILINSSGYDYARYVCFMPNIKAHIEQNILLAANEIIRTAAENTPDGNWTVSFEEISEQFTLTVKENNGIANMLLSELQSRKEMAEIAEEDGCYDMSIYLDYCKNLKQNTINLMNMGE</sequence>
<dbReference type="OrthoDB" id="2166284at2"/>
<dbReference type="RefSeq" id="WP_110460646.1">
    <property type="nucleotide sequence ID" value="NZ_QKMR01000003.1"/>
</dbReference>
<proteinExistence type="predicted"/>
<dbReference type="Proteomes" id="UP000248132">
    <property type="component" value="Unassembled WGS sequence"/>
</dbReference>